<evidence type="ECO:0000259" key="1">
    <source>
        <dbReference type="Pfam" id="PF01636"/>
    </source>
</evidence>
<dbReference type="Gene3D" id="3.90.1200.10">
    <property type="match status" value="1"/>
</dbReference>
<comment type="caution">
    <text evidence="2">The sequence shown here is derived from an EMBL/GenBank/DDBJ whole genome shotgun (WGS) entry which is preliminary data.</text>
</comment>
<reference evidence="2 3" key="1">
    <citation type="submission" date="2016-09" db="EMBL/GenBank/DDBJ databases">
        <title>Draft genome sequence of the soil isolate, Lysinibacillus fusiformis M5, a potential hypoxanthine producer.</title>
        <authorList>
            <person name="Gallegos-Monterrosa R."/>
            <person name="Maroti G."/>
            <person name="Balint B."/>
            <person name="Kovacs A.T."/>
        </authorList>
    </citation>
    <scope>NUCLEOTIDE SEQUENCE [LARGE SCALE GENOMIC DNA]</scope>
    <source>
        <strain evidence="2 3">M5</strain>
    </source>
</reference>
<dbReference type="Proteomes" id="UP000094784">
    <property type="component" value="Unassembled WGS sequence"/>
</dbReference>
<dbReference type="InterPro" id="IPR051678">
    <property type="entry name" value="AGP_Transferase"/>
</dbReference>
<dbReference type="InterPro" id="IPR011009">
    <property type="entry name" value="Kinase-like_dom_sf"/>
</dbReference>
<dbReference type="SUPFAM" id="SSF56112">
    <property type="entry name" value="Protein kinase-like (PK-like)"/>
    <property type="match status" value="1"/>
</dbReference>
<protein>
    <submittedName>
        <fullName evidence="2">Aminoglycoside phosphotransferase APH(3')</fullName>
    </submittedName>
</protein>
<keyword evidence="2" id="KW-0808">Transferase</keyword>
<accession>A0A1E4QZH3</accession>
<evidence type="ECO:0000313" key="2">
    <source>
        <dbReference type="EMBL" id="ODV53607.1"/>
    </source>
</evidence>
<organism evidence="2 3">
    <name type="scientific">Lysinibacillus fusiformis</name>
    <dbReference type="NCBI Taxonomy" id="28031"/>
    <lineage>
        <taxon>Bacteria</taxon>
        <taxon>Bacillati</taxon>
        <taxon>Bacillota</taxon>
        <taxon>Bacilli</taxon>
        <taxon>Bacillales</taxon>
        <taxon>Bacillaceae</taxon>
        <taxon>Lysinibacillus</taxon>
    </lineage>
</organism>
<gene>
    <name evidence="2" type="ORF">BG258_21760</name>
</gene>
<evidence type="ECO:0000313" key="3">
    <source>
        <dbReference type="Proteomes" id="UP000094784"/>
    </source>
</evidence>
<dbReference type="Pfam" id="PF01636">
    <property type="entry name" value="APH"/>
    <property type="match status" value="1"/>
</dbReference>
<dbReference type="PANTHER" id="PTHR21310">
    <property type="entry name" value="AMINOGLYCOSIDE PHOSPHOTRANSFERASE-RELATED-RELATED"/>
    <property type="match status" value="1"/>
</dbReference>
<name>A0A1E4QZH3_9BACI</name>
<dbReference type="OrthoDB" id="9812495at2"/>
<proteinExistence type="predicted"/>
<feature type="domain" description="Aminoglycoside phosphotransferase" evidence="1">
    <location>
        <begin position="40"/>
        <end position="235"/>
    </location>
</feature>
<dbReference type="InterPro" id="IPR002575">
    <property type="entry name" value="Aminoglycoside_PTrfase"/>
</dbReference>
<sequence length="265" mass="30557">MKPIQLIELPKEILDYVGGVTHISFPRQGHTSDVGILFSERGTFVLKRTKGKQYGSWLKKEVTVLKYLSNSTLPVPRLYCFVEQPSDDQAWALMEYIEGSTIRQALENETKEENRHAIIFHYGKVLAAIHSTPCPHEIMEGTIAVWIDDMLGQAEFNLKNFEVDGTSELLDDLKRNKPEPIQQTFIHGDFTIDNVLVHNQKISGIIDWSGGAFGDPRYDFALAVRPKPHAFETERDRQFFYEGYGRKLINQNEFNYFKNGLYEFF</sequence>
<dbReference type="AlphaFoldDB" id="A0A1E4QZH3"/>
<dbReference type="EMBL" id="MECQ01000005">
    <property type="protein sequence ID" value="ODV53607.1"/>
    <property type="molecule type" value="Genomic_DNA"/>
</dbReference>
<dbReference type="GO" id="GO:0016740">
    <property type="term" value="F:transferase activity"/>
    <property type="evidence" value="ECO:0007669"/>
    <property type="project" value="UniProtKB-KW"/>
</dbReference>